<dbReference type="OrthoDB" id="10366072at2759"/>
<dbReference type="AlphaFoldDB" id="A0A6A6QFQ3"/>
<dbReference type="Proteomes" id="UP000799750">
    <property type="component" value="Unassembled WGS sequence"/>
</dbReference>
<sequence length="174" mass="19852">MPSHQRPELQPRPASVATVSILSGGPTERFEMYPGRIHFWGPHDAFLFQCPRLQLPTDPSIDVDFPRDATVYIEPSDIELSEDVVSVMHDEGTSHRIAMSKARGEMDQSPECVLQALPKRQYRIFSRDFPSVLIEWNNVMVEIEAEGEVCLRRWTIFPKPEKTGQSKIKENATT</sequence>
<accession>A0A6A6QFQ3</accession>
<name>A0A6A6QFQ3_9PEZI</name>
<protein>
    <submittedName>
        <fullName evidence="1">Uncharacterized protein</fullName>
    </submittedName>
</protein>
<reference evidence="1" key="1">
    <citation type="journal article" date="2020" name="Stud. Mycol.">
        <title>101 Dothideomycetes genomes: a test case for predicting lifestyles and emergence of pathogens.</title>
        <authorList>
            <person name="Haridas S."/>
            <person name="Albert R."/>
            <person name="Binder M."/>
            <person name="Bloem J."/>
            <person name="Labutti K."/>
            <person name="Salamov A."/>
            <person name="Andreopoulos B."/>
            <person name="Baker S."/>
            <person name="Barry K."/>
            <person name="Bills G."/>
            <person name="Bluhm B."/>
            <person name="Cannon C."/>
            <person name="Castanera R."/>
            <person name="Culley D."/>
            <person name="Daum C."/>
            <person name="Ezra D."/>
            <person name="Gonzalez J."/>
            <person name="Henrissat B."/>
            <person name="Kuo A."/>
            <person name="Liang C."/>
            <person name="Lipzen A."/>
            <person name="Lutzoni F."/>
            <person name="Magnuson J."/>
            <person name="Mondo S."/>
            <person name="Nolan M."/>
            <person name="Ohm R."/>
            <person name="Pangilinan J."/>
            <person name="Park H.-J."/>
            <person name="Ramirez L."/>
            <person name="Alfaro M."/>
            <person name="Sun H."/>
            <person name="Tritt A."/>
            <person name="Yoshinaga Y."/>
            <person name="Zwiers L.-H."/>
            <person name="Turgeon B."/>
            <person name="Goodwin S."/>
            <person name="Spatafora J."/>
            <person name="Crous P."/>
            <person name="Grigoriev I."/>
        </authorList>
    </citation>
    <scope>NUCLEOTIDE SEQUENCE</scope>
    <source>
        <strain evidence="1">CBS 269.34</strain>
    </source>
</reference>
<evidence type="ECO:0000313" key="2">
    <source>
        <dbReference type="Proteomes" id="UP000799750"/>
    </source>
</evidence>
<keyword evidence="2" id="KW-1185">Reference proteome</keyword>
<gene>
    <name evidence="1" type="ORF">BU16DRAFT_145477</name>
</gene>
<evidence type="ECO:0000313" key="1">
    <source>
        <dbReference type="EMBL" id="KAF2491235.1"/>
    </source>
</evidence>
<dbReference type="EMBL" id="MU004196">
    <property type="protein sequence ID" value="KAF2491235.1"/>
    <property type="molecule type" value="Genomic_DNA"/>
</dbReference>
<organism evidence="1 2">
    <name type="scientific">Lophium mytilinum</name>
    <dbReference type="NCBI Taxonomy" id="390894"/>
    <lineage>
        <taxon>Eukaryota</taxon>
        <taxon>Fungi</taxon>
        <taxon>Dikarya</taxon>
        <taxon>Ascomycota</taxon>
        <taxon>Pezizomycotina</taxon>
        <taxon>Dothideomycetes</taxon>
        <taxon>Pleosporomycetidae</taxon>
        <taxon>Mytilinidiales</taxon>
        <taxon>Mytilinidiaceae</taxon>
        <taxon>Lophium</taxon>
    </lineage>
</organism>
<proteinExistence type="predicted"/>